<dbReference type="Gene3D" id="1.20.1500.20">
    <property type="match status" value="1"/>
</dbReference>
<accession>A0AAV5MVX6</accession>
<feature type="non-terminal residue" evidence="3">
    <location>
        <position position="239"/>
    </location>
</feature>
<evidence type="ECO:0000256" key="1">
    <source>
        <dbReference type="SAM" id="MobiDB-lite"/>
    </source>
</evidence>
<feature type="domain" description="Exosome RNA helicase MTR4-like beta-barrel" evidence="2">
    <location>
        <begin position="32"/>
        <end position="133"/>
    </location>
</feature>
<sequence length="239" mass="26481">MKIEEEDSLKNHYNLIQQYKSLKKEVRDIVTSPKYCIPHMKYGRVSCIQCTDEGKSPSFSIEDPITWGILLDFHRVKSNHDDDASIRPENANYALNVLTRCVVSKDGVSKKTIKILSLKEHGEPLIVSIPLSQSEDDNGKGSDEDELQQHKQQELEPFVLVGVDDKEGEEEELNEGTGAVDGPDEGAVCLYPGHPIQDPDQAVDYEELNEGASAVDGPDEGAVQLYPGHPIQDPDQAVD</sequence>
<name>A0AAV5MVX6_9ROSI</name>
<evidence type="ECO:0000259" key="2">
    <source>
        <dbReference type="Pfam" id="PF13234"/>
    </source>
</evidence>
<protein>
    <recommendedName>
        <fullName evidence="2">Exosome RNA helicase MTR4-like beta-barrel domain-containing protein</fullName>
    </recommendedName>
</protein>
<organism evidence="3 4">
    <name type="scientific">Rubroshorea leprosula</name>
    <dbReference type="NCBI Taxonomy" id="152421"/>
    <lineage>
        <taxon>Eukaryota</taxon>
        <taxon>Viridiplantae</taxon>
        <taxon>Streptophyta</taxon>
        <taxon>Embryophyta</taxon>
        <taxon>Tracheophyta</taxon>
        <taxon>Spermatophyta</taxon>
        <taxon>Magnoliopsida</taxon>
        <taxon>eudicotyledons</taxon>
        <taxon>Gunneridae</taxon>
        <taxon>Pentapetalae</taxon>
        <taxon>rosids</taxon>
        <taxon>malvids</taxon>
        <taxon>Malvales</taxon>
        <taxon>Dipterocarpaceae</taxon>
        <taxon>Rubroshorea</taxon>
    </lineage>
</organism>
<proteinExistence type="predicted"/>
<evidence type="ECO:0000313" key="4">
    <source>
        <dbReference type="Proteomes" id="UP001054252"/>
    </source>
</evidence>
<reference evidence="3 4" key="1">
    <citation type="journal article" date="2021" name="Commun. Biol.">
        <title>The genome of Shorea leprosula (Dipterocarpaceae) highlights the ecological relevance of drought in aseasonal tropical rainforests.</title>
        <authorList>
            <person name="Ng K.K.S."/>
            <person name="Kobayashi M.J."/>
            <person name="Fawcett J.A."/>
            <person name="Hatakeyama M."/>
            <person name="Paape T."/>
            <person name="Ng C.H."/>
            <person name="Ang C.C."/>
            <person name="Tnah L.H."/>
            <person name="Lee C.T."/>
            <person name="Nishiyama T."/>
            <person name="Sese J."/>
            <person name="O'Brien M.J."/>
            <person name="Copetti D."/>
            <person name="Mohd Noor M.I."/>
            <person name="Ong R.C."/>
            <person name="Putra M."/>
            <person name="Sireger I.Z."/>
            <person name="Indrioko S."/>
            <person name="Kosugi Y."/>
            <person name="Izuno A."/>
            <person name="Isagi Y."/>
            <person name="Lee S.L."/>
            <person name="Shimizu K.K."/>
        </authorList>
    </citation>
    <scope>NUCLEOTIDE SEQUENCE [LARGE SCALE GENOMIC DNA]</scope>
    <source>
        <strain evidence="3">214</strain>
    </source>
</reference>
<feature type="region of interest" description="Disordered" evidence="1">
    <location>
        <begin position="130"/>
        <end position="239"/>
    </location>
</feature>
<keyword evidence="4" id="KW-1185">Reference proteome</keyword>
<comment type="caution">
    <text evidence="3">The sequence shown here is derived from an EMBL/GenBank/DDBJ whole genome shotgun (WGS) entry which is preliminary data.</text>
</comment>
<dbReference type="Proteomes" id="UP001054252">
    <property type="component" value="Unassembled WGS sequence"/>
</dbReference>
<feature type="compositionally biased region" description="Basic and acidic residues" evidence="1">
    <location>
        <begin position="137"/>
        <end position="154"/>
    </location>
</feature>
<dbReference type="EMBL" id="BPVZ01000819">
    <property type="protein sequence ID" value="GKV52707.1"/>
    <property type="molecule type" value="Genomic_DNA"/>
</dbReference>
<dbReference type="Pfam" id="PF13234">
    <property type="entry name" value="MTR4_beta-barrel"/>
    <property type="match status" value="1"/>
</dbReference>
<evidence type="ECO:0000313" key="3">
    <source>
        <dbReference type="EMBL" id="GKV52707.1"/>
    </source>
</evidence>
<dbReference type="InterPro" id="IPR025696">
    <property type="entry name" value="Beta-barrel_MTR4"/>
</dbReference>
<gene>
    <name evidence="3" type="ORF">SLEP1_g59278</name>
</gene>
<dbReference type="AlphaFoldDB" id="A0AAV5MVX6"/>